<dbReference type="InterPro" id="IPR025660">
    <property type="entry name" value="Pept_his_AS"/>
</dbReference>
<sequence length="346" mass="38990">MARVPWMDLVSRMLILSLFVGVPLSMEVESDEEAPSDWKLWKRANGVDYEEENDDHARRDIWEKNKNLIEDNNRKYQTGTSGFTMAMNKFGDLTRLEYQHLLGAKVDPNGRKKEKTDKAEKLRYHAKKLRQTTVDYRQMGYVTEVKDQGYCGSCWAFSSTGAIEGQMFKKTGQLVSLSEQNLLDCSWSYGTYGCNGGWMSRAFDYVLNNGLQASETYPYTSVDTQPCFYDSNKVVAQISDYRFIPSGDEQALADALTTVGPISVAVDADHPSFMFYSSGIYDEPMCNPSNLSHAMLLVGYGSEGGRNYWILKNSWGTGWGEGGYMRMIRKGSNTCGIASYALYPIA</sequence>
<feature type="domain" description="Cathepsin propeptide inhibitor" evidence="9">
    <location>
        <begin position="38"/>
        <end position="98"/>
    </location>
</feature>
<accession>A0A9D3NS56</accession>
<dbReference type="CDD" id="cd02248">
    <property type="entry name" value="Peptidase_C1A"/>
    <property type="match status" value="1"/>
</dbReference>
<dbReference type="AlphaFoldDB" id="A0A9D3NS56"/>
<comment type="caution">
    <text evidence="10">The sequence shown here is derived from an EMBL/GenBank/DDBJ whole genome shotgun (WGS) entry which is preliminary data.</text>
</comment>
<dbReference type="PROSITE" id="PS00139">
    <property type="entry name" value="THIOL_PROTEASE_CYS"/>
    <property type="match status" value="1"/>
</dbReference>
<dbReference type="EMBL" id="JAHKSW010000010">
    <property type="protein sequence ID" value="KAG7327519.1"/>
    <property type="molecule type" value="Genomic_DNA"/>
</dbReference>
<dbReference type="GO" id="GO:0006508">
    <property type="term" value="P:proteolysis"/>
    <property type="evidence" value="ECO:0007669"/>
    <property type="project" value="UniProtKB-KW"/>
</dbReference>
<evidence type="ECO:0000256" key="6">
    <source>
        <dbReference type="ARBA" id="ARBA00023157"/>
    </source>
</evidence>
<dbReference type="SMART" id="SM00645">
    <property type="entry name" value="Pept_C1"/>
    <property type="match status" value="1"/>
</dbReference>
<evidence type="ECO:0008006" key="12">
    <source>
        <dbReference type="Google" id="ProtNLM"/>
    </source>
</evidence>
<dbReference type="SMART" id="SM00848">
    <property type="entry name" value="Inhibitor_I29"/>
    <property type="match status" value="1"/>
</dbReference>
<dbReference type="Pfam" id="PF00112">
    <property type="entry name" value="Peptidase_C1"/>
    <property type="match status" value="1"/>
</dbReference>
<keyword evidence="2" id="KW-0645">Protease</keyword>
<dbReference type="InterPro" id="IPR039417">
    <property type="entry name" value="Peptidase_C1A_papain-like"/>
</dbReference>
<dbReference type="Pfam" id="PF08246">
    <property type="entry name" value="Inhibitor_I29"/>
    <property type="match status" value="1"/>
</dbReference>
<evidence type="ECO:0000256" key="2">
    <source>
        <dbReference type="ARBA" id="ARBA00022670"/>
    </source>
</evidence>
<evidence type="ECO:0000256" key="7">
    <source>
        <dbReference type="SAM" id="SignalP"/>
    </source>
</evidence>
<dbReference type="SUPFAM" id="SSF54001">
    <property type="entry name" value="Cysteine proteinases"/>
    <property type="match status" value="1"/>
</dbReference>
<dbReference type="InterPro" id="IPR013128">
    <property type="entry name" value="Peptidase_C1A"/>
</dbReference>
<dbReference type="InterPro" id="IPR025661">
    <property type="entry name" value="Pept_asp_AS"/>
</dbReference>
<keyword evidence="11" id="KW-1185">Reference proteome</keyword>
<dbReference type="Proteomes" id="UP000824219">
    <property type="component" value="Linkage Group LG10"/>
</dbReference>
<dbReference type="GO" id="GO:0008234">
    <property type="term" value="F:cysteine-type peptidase activity"/>
    <property type="evidence" value="ECO:0007669"/>
    <property type="project" value="UniProtKB-KW"/>
</dbReference>
<dbReference type="PROSITE" id="PS00639">
    <property type="entry name" value="THIOL_PROTEASE_HIS"/>
    <property type="match status" value="1"/>
</dbReference>
<dbReference type="Gene3D" id="3.90.70.10">
    <property type="entry name" value="Cysteine proteinases"/>
    <property type="match status" value="1"/>
</dbReference>
<keyword evidence="6" id="KW-1015">Disulfide bond</keyword>
<evidence type="ECO:0000256" key="4">
    <source>
        <dbReference type="ARBA" id="ARBA00022807"/>
    </source>
</evidence>
<feature type="chain" id="PRO_5038372875" description="Cathepsin L1-like" evidence="7">
    <location>
        <begin position="26"/>
        <end position="346"/>
    </location>
</feature>
<keyword evidence="7" id="KW-0732">Signal</keyword>
<feature type="signal peptide" evidence="7">
    <location>
        <begin position="1"/>
        <end position="25"/>
    </location>
</feature>
<evidence type="ECO:0000313" key="11">
    <source>
        <dbReference type="Proteomes" id="UP000824219"/>
    </source>
</evidence>
<dbReference type="PRINTS" id="PR00705">
    <property type="entry name" value="PAPAIN"/>
</dbReference>
<protein>
    <recommendedName>
        <fullName evidence="12">Cathepsin L1-like</fullName>
    </recommendedName>
</protein>
<evidence type="ECO:0000259" key="8">
    <source>
        <dbReference type="SMART" id="SM00645"/>
    </source>
</evidence>
<evidence type="ECO:0000256" key="3">
    <source>
        <dbReference type="ARBA" id="ARBA00022801"/>
    </source>
</evidence>
<dbReference type="InterPro" id="IPR013201">
    <property type="entry name" value="Prot_inhib_I29"/>
</dbReference>
<organism evidence="10 11">
    <name type="scientific">Hemibagrus wyckioides</name>
    <dbReference type="NCBI Taxonomy" id="337641"/>
    <lineage>
        <taxon>Eukaryota</taxon>
        <taxon>Metazoa</taxon>
        <taxon>Chordata</taxon>
        <taxon>Craniata</taxon>
        <taxon>Vertebrata</taxon>
        <taxon>Euteleostomi</taxon>
        <taxon>Actinopterygii</taxon>
        <taxon>Neopterygii</taxon>
        <taxon>Teleostei</taxon>
        <taxon>Ostariophysi</taxon>
        <taxon>Siluriformes</taxon>
        <taxon>Bagridae</taxon>
        <taxon>Hemibagrus</taxon>
    </lineage>
</organism>
<evidence type="ECO:0000256" key="5">
    <source>
        <dbReference type="ARBA" id="ARBA00023145"/>
    </source>
</evidence>
<evidence type="ECO:0000259" key="9">
    <source>
        <dbReference type="SMART" id="SM00848"/>
    </source>
</evidence>
<dbReference type="InterPro" id="IPR000169">
    <property type="entry name" value="Pept_cys_AS"/>
</dbReference>
<evidence type="ECO:0000256" key="1">
    <source>
        <dbReference type="ARBA" id="ARBA00008455"/>
    </source>
</evidence>
<reference evidence="10 11" key="1">
    <citation type="submission" date="2021-06" db="EMBL/GenBank/DDBJ databases">
        <title>Chromosome-level genome assembly of the red-tail catfish (Hemibagrus wyckioides).</title>
        <authorList>
            <person name="Shao F."/>
        </authorList>
    </citation>
    <scope>NUCLEOTIDE SEQUENCE [LARGE SCALE GENOMIC DNA]</scope>
    <source>
        <strain evidence="10">EC202008001</strain>
        <tissue evidence="10">Blood</tissue>
    </source>
</reference>
<gene>
    <name evidence="10" type="ORF">KOW79_009125</name>
</gene>
<feature type="domain" description="Peptidase C1A papain C-terminal" evidence="8">
    <location>
        <begin position="130"/>
        <end position="345"/>
    </location>
</feature>
<name>A0A9D3NS56_9TELE</name>
<keyword evidence="5" id="KW-0865">Zymogen</keyword>
<comment type="similarity">
    <text evidence="1">Belongs to the peptidase C1 family.</text>
</comment>
<dbReference type="FunFam" id="3.90.70.10:FF:000006">
    <property type="entry name" value="Cathepsin S"/>
    <property type="match status" value="1"/>
</dbReference>
<dbReference type="PROSITE" id="PS00640">
    <property type="entry name" value="THIOL_PROTEASE_ASN"/>
    <property type="match status" value="1"/>
</dbReference>
<dbReference type="InterPro" id="IPR000668">
    <property type="entry name" value="Peptidase_C1A_C"/>
</dbReference>
<keyword evidence="4" id="KW-0788">Thiol protease</keyword>
<evidence type="ECO:0000313" key="10">
    <source>
        <dbReference type="EMBL" id="KAG7327519.1"/>
    </source>
</evidence>
<dbReference type="OrthoDB" id="10253408at2759"/>
<keyword evidence="3" id="KW-0378">Hydrolase</keyword>
<dbReference type="InterPro" id="IPR038765">
    <property type="entry name" value="Papain-like_cys_pep_sf"/>
</dbReference>
<proteinExistence type="inferred from homology"/>
<dbReference type="PANTHER" id="PTHR12411">
    <property type="entry name" value="CYSTEINE PROTEASE FAMILY C1-RELATED"/>
    <property type="match status" value="1"/>
</dbReference>